<comment type="caution">
    <text evidence="2">The sequence shown here is derived from an EMBL/GenBank/DDBJ whole genome shotgun (WGS) entry which is preliminary data.</text>
</comment>
<dbReference type="AlphaFoldDB" id="A0AAV1J6D2"/>
<gene>
    <name evidence="2" type="ORF">LNINA_LOCUS3855</name>
</gene>
<evidence type="ECO:0000313" key="2">
    <source>
        <dbReference type="EMBL" id="CAK1544081.1"/>
    </source>
</evidence>
<evidence type="ECO:0000256" key="1">
    <source>
        <dbReference type="SAM" id="SignalP"/>
    </source>
</evidence>
<protein>
    <submittedName>
        <fullName evidence="2">Uncharacterized protein</fullName>
    </submittedName>
</protein>
<sequence>MYLEPNLKVFSSIVVFFYLTSTQAKNVRIQLDSEDLLNIIKTLISKDVPVQRSNYGFRNPYHPEDGMIDDNKAANNFKTHDTSKVLFQDYKSERTIESENNVFLKDPNKISDDELE</sequence>
<dbReference type="EMBL" id="CAVLEF010000005">
    <property type="protein sequence ID" value="CAK1544081.1"/>
    <property type="molecule type" value="Genomic_DNA"/>
</dbReference>
<keyword evidence="1" id="KW-0732">Signal</keyword>
<evidence type="ECO:0000313" key="3">
    <source>
        <dbReference type="Proteomes" id="UP001497472"/>
    </source>
</evidence>
<feature type="chain" id="PRO_5043639987" evidence="1">
    <location>
        <begin position="25"/>
        <end position="116"/>
    </location>
</feature>
<accession>A0AAV1J6D2</accession>
<organism evidence="2 3">
    <name type="scientific">Leptosia nina</name>
    <dbReference type="NCBI Taxonomy" id="320188"/>
    <lineage>
        <taxon>Eukaryota</taxon>
        <taxon>Metazoa</taxon>
        <taxon>Ecdysozoa</taxon>
        <taxon>Arthropoda</taxon>
        <taxon>Hexapoda</taxon>
        <taxon>Insecta</taxon>
        <taxon>Pterygota</taxon>
        <taxon>Neoptera</taxon>
        <taxon>Endopterygota</taxon>
        <taxon>Lepidoptera</taxon>
        <taxon>Glossata</taxon>
        <taxon>Ditrysia</taxon>
        <taxon>Papilionoidea</taxon>
        <taxon>Pieridae</taxon>
        <taxon>Pierinae</taxon>
        <taxon>Leptosia</taxon>
    </lineage>
</organism>
<feature type="signal peptide" evidence="1">
    <location>
        <begin position="1"/>
        <end position="24"/>
    </location>
</feature>
<keyword evidence="3" id="KW-1185">Reference proteome</keyword>
<reference evidence="2 3" key="1">
    <citation type="submission" date="2023-11" db="EMBL/GenBank/DDBJ databases">
        <authorList>
            <person name="Okamura Y."/>
        </authorList>
    </citation>
    <scope>NUCLEOTIDE SEQUENCE [LARGE SCALE GENOMIC DNA]</scope>
</reference>
<proteinExistence type="predicted"/>
<name>A0AAV1J6D2_9NEOP</name>
<dbReference type="Proteomes" id="UP001497472">
    <property type="component" value="Unassembled WGS sequence"/>
</dbReference>